<proteinExistence type="predicted"/>
<sequence length="424" mass="49787">MATTKIWAVKNRLDHVLEYVSNEEKTIDKFGNYISRDSATQNQKYMTCINCSKNDPFTSMINLKESYHDNSKIIAYHAIQLFKPGEGNADIIHEIGLKTAEKLFGERYQFVVCTHLDKEHLHNHIVINPISIVDGKRYHNSMKDIYKLREISDEVCKEYGLSIIDEPKGKGQSRNEYYQARSYIREIKQDMDDAIIRNYDFDSFIKDMKLEGYEFIEVEGMPCILHPNFSKAIPIALLGQKYSLDSIDKRIKKSEPTFVKLKITYKQKEANALYQMYKEHKLNGFLKDVVKFQILIGILPNYAARKVKLSKEMRRECRKLDLITNATTIVAKNNIETLEKLDLKIDELKGQLSYFQTHRKQYYAKSYKESDLIEKAKLSDSAKQLTPQIKELRKDIKSLEYIKEHSQRCKTYNKQLDRKKELER</sequence>
<dbReference type="Proteomes" id="UP000285274">
    <property type="component" value="Unassembled WGS sequence"/>
</dbReference>
<name>A0A412JA36_9FIRM</name>
<protein>
    <recommendedName>
        <fullName evidence="1">MobA/VirD2-like nuclease domain-containing protein</fullName>
    </recommendedName>
</protein>
<accession>A0A412JA36</accession>
<evidence type="ECO:0000313" key="2">
    <source>
        <dbReference type="EMBL" id="RGS49205.1"/>
    </source>
</evidence>
<organism evidence="2 3">
    <name type="scientific">Holdemanella biformis</name>
    <dbReference type="NCBI Taxonomy" id="1735"/>
    <lineage>
        <taxon>Bacteria</taxon>
        <taxon>Bacillati</taxon>
        <taxon>Bacillota</taxon>
        <taxon>Erysipelotrichia</taxon>
        <taxon>Erysipelotrichales</taxon>
        <taxon>Erysipelotrichaceae</taxon>
        <taxon>Holdemanella</taxon>
    </lineage>
</organism>
<dbReference type="EMBL" id="QRVM01000003">
    <property type="protein sequence ID" value="RGS49205.1"/>
    <property type="molecule type" value="Genomic_DNA"/>
</dbReference>
<dbReference type="Pfam" id="PF03432">
    <property type="entry name" value="Relaxase"/>
    <property type="match status" value="1"/>
</dbReference>
<dbReference type="AlphaFoldDB" id="A0A412JA36"/>
<dbReference type="InterPro" id="IPR005094">
    <property type="entry name" value="Endonuclease_MobA/VirD2"/>
</dbReference>
<gene>
    <name evidence="2" type="ORF">DWX92_01595</name>
</gene>
<reference evidence="2 3" key="1">
    <citation type="submission" date="2018-08" db="EMBL/GenBank/DDBJ databases">
        <title>A genome reference for cultivated species of the human gut microbiota.</title>
        <authorList>
            <person name="Zou Y."/>
            <person name="Xue W."/>
            <person name="Luo G."/>
        </authorList>
    </citation>
    <scope>NUCLEOTIDE SEQUENCE [LARGE SCALE GENOMIC DNA]</scope>
    <source>
        <strain evidence="2 3">AF22-10AC</strain>
    </source>
</reference>
<evidence type="ECO:0000259" key="1">
    <source>
        <dbReference type="Pfam" id="PF03432"/>
    </source>
</evidence>
<feature type="domain" description="MobA/VirD2-like nuclease" evidence="1">
    <location>
        <begin position="33"/>
        <end position="161"/>
    </location>
</feature>
<dbReference type="RefSeq" id="WP_118318954.1">
    <property type="nucleotide sequence ID" value="NZ_QRVM01000003.1"/>
</dbReference>
<evidence type="ECO:0000313" key="3">
    <source>
        <dbReference type="Proteomes" id="UP000285274"/>
    </source>
</evidence>
<comment type="caution">
    <text evidence="2">The sequence shown here is derived from an EMBL/GenBank/DDBJ whole genome shotgun (WGS) entry which is preliminary data.</text>
</comment>